<evidence type="ECO:0000256" key="3">
    <source>
        <dbReference type="ARBA" id="ARBA00022759"/>
    </source>
</evidence>
<keyword evidence="3" id="KW-0255">Endonuclease</keyword>
<dbReference type="Proteomes" id="UP001628193">
    <property type="component" value="Unassembled WGS sequence"/>
</dbReference>
<proteinExistence type="inferred from homology"/>
<evidence type="ECO:0000256" key="1">
    <source>
        <dbReference type="ARBA" id="ARBA00001968"/>
    </source>
</evidence>
<comment type="cofactor">
    <cofactor evidence="1">
        <name>a divalent metal cation</name>
        <dbReference type="ChEBI" id="CHEBI:60240"/>
    </cofactor>
</comment>
<evidence type="ECO:0008006" key="10">
    <source>
        <dbReference type="Google" id="ProtNLM"/>
    </source>
</evidence>
<dbReference type="InterPro" id="IPR005229">
    <property type="entry name" value="YicC/YloC-like"/>
</dbReference>
<dbReference type="Pfam" id="PF03755">
    <property type="entry name" value="YicC-like_N"/>
    <property type="match status" value="1"/>
</dbReference>
<evidence type="ECO:0000256" key="4">
    <source>
        <dbReference type="ARBA" id="ARBA00022801"/>
    </source>
</evidence>
<dbReference type="NCBIfam" id="TIGR00255">
    <property type="entry name" value="YicC/YloC family endoribonuclease"/>
    <property type="match status" value="1"/>
</dbReference>
<keyword evidence="4" id="KW-0378">Hydrolase</keyword>
<evidence type="ECO:0000256" key="5">
    <source>
        <dbReference type="ARBA" id="ARBA00035648"/>
    </source>
</evidence>
<dbReference type="Pfam" id="PF08340">
    <property type="entry name" value="YicC-like_C"/>
    <property type="match status" value="1"/>
</dbReference>
<evidence type="ECO:0000259" key="6">
    <source>
        <dbReference type="Pfam" id="PF03755"/>
    </source>
</evidence>
<dbReference type="EMBL" id="BAAFGK010000003">
    <property type="protein sequence ID" value="GAB0056543.1"/>
    <property type="molecule type" value="Genomic_DNA"/>
</dbReference>
<dbReference type="PANTHER" id="PTHR30636">
    <property type="entry name" value="UPF0701 PROTEIN YICC"/>
    <property type="match status" value="1"/>
</dbReference>
<gene>
    <name evidence="8" type="ORF">SIID45300_00851</name>
</gene>
<feature type="domain" description="Endoribonuclease YicC-like N-terminal" evidence="6">
    <location>
        <begin position="4"/>
        <end position="162"/>
    </location>
</feature>
<protein>
    <recommendedName>
        <fullName evidence="10">YicC family protein</fullName>
    </recommendedName>
</protein>
<evidence type="ECO:0000313" key="9">
    <source>
        <dbReference type="Proteomes" id="UP001628193"/>
    </source>
</evidence>
<accession>A0ABQ0C6N1</accession>
<name>A0ABQ0C6N1_9PROT</name>
<comment type="similarity">
    <text evidence="5">Belongs to the YicC/YloC family.</text>
</comment>
<evidence type="ECO:0000259" key="7">
    <source>
        <dbReference type="Pfam" id="PF08340"/>
    </source>
</evidence>
<evidence type="ECO:0000313" key="8">
    <source>
        <dbReference type="EMBL" id="GAB0056543.1"/>
    </source>
</evidence>
<evidence type="ECO:0000256" key="2">
    <source>
        <dbReference type="ARBA" id="ARBA00022722"/>
    </source>
</evidence>
<sequence>MPRGMTGFASGERMIGEARIAWRVKSVNHRFLDLSMRLPEGCEALEIEAGKRLKQRFARGHLECVFTVGVDPGATRRMEMDETLLKALLDLERRMTELAARPGVERMPLSLDRLLSWPGMTSERRLAAELLGTAGQEAILELLESVCDDLDRARAEEGRALVEVLRRLIEALQGRIAEVKGAMPGARAVVERKLRERVAEFVGGAREGMDEGLARELAYLLNRMEIAEEVERLGVHLREMESLLAGDQPVGLRLDFLCQELNREGNTLCSKAQDHAVSKLGVEIKVLVEQLREQARNLE</sequence>
<keyword evidence="2" id="KW-0540">Nuclease</keyword>
<reference evidence="8 9" key="1">
    <citation type="submission" date="2024-09" db="EMBL/GenBank/DDBJ databases">
        <title>Draft genome sequence of Candidatus Magnetaquicoccaceae bacterium FCR-1.</title>
        <authorList>
            <person name="Shimoshige H."/>
            <person name="Shimamura S."/>
            <person name="Taoka A."/>
            <person name="Kobayashi H."/>
            <person name="Maekawa T."/>
        </authorList>
    </citation>
    <scope>NUCLEOTIDE SEQUENCE [LARGE SCALE GENOMIC DNA]</scope>
    <source>
        <strain evidence="8 9">FCR-1</strain>
    </source>
</reference>
<comment type="caution">
    <text evidence="8">The sequence shown here is derived from an EMBL/GenBank/DDBJ whole genome shotgun (WGS) entry which is preliminary data.</text>
</comment>
<organism evidence="8 9">
    <name type="scientific">Candidatus Magnetaquiglobus chichijimensis</name>
    <dbReference type="NCBI Taxonomy" id="3141448"/>
    <lineage>
        <taxon>Bacteria</taxon>
        <taxon>Pseudomonadati</taxon>
        <taxon>Pseudomonadota</taxon>
        <taxon>Magnetococcia</taxon>
        <taxon>Magnetococcales</taxon>
        <taxon>Candidatus Magnetaquicoccaceae</taxon>
        <taxon>Candidatus Magnetaquiglobus</taxon>
    </lineage>
</organism>
<dbReference type="InterPro" id="IPR013527">
    <property type="entry name" value="YicC-like_N"/>
</dbReference>
<dbReference type="InterPro" id="IPR013551">
    <property type="entry name" value="YicC-like_C"/>
</dbReference>
<feature type="domain" description="Endoribonuclease YicC-like C-terminal" evidence="7">
    <location>
        <begin position="183"/>
        <end position="299"/>
    </location>
</feature>
<dbReference type="PANTHER" id="PTHR30636:SF3">
    <property type="entry name" value="UPF0701 PROTEIN YICC"/>
    <property type="match status" value="1"/>
</dbReference>
<keyword evidence="9" id="KW-1185">Reference proteome</keyword>